<accession>A0AAN7YZV0</accession>
<dbReference type="InterPro" id="IPR025662">
    <property type="entry name" value="Sigma_54_int_dom_ATP-bd_1"/>
</dbReference>
<evidence type="ECO:0008006" key="7">
    <source>
        <dbReference type="Google" id="ProtNLM"/>
    </source>
</evidence>
<dbReference type="Gene3D" id="3.40.50.1820">
    <property type="entry name" value="alpha/beta hydrolase"/>
    <property type="match status" value="1"/>
</dbReference>
<dbReference type="SUPFAM" id="SSF52540">
    <property type="entry name" value="P-loop containing nucleoside triphosphate hydrolases"/>
    <property type="match status" value="1"/>
</dbReference>
<dbReference type="InterPro" id="IPR002921">
    <property type="entry name" value="Fungal_lipase-type"/>
</dbReference>
<dbReference type="Proteomes" id="UP001344447">
    <property type="component" value="Unassembled WGS sequence"/>
</dbReference>
<dbReference type="InterPro" id="IPR027417">
    <property type="entry name" value="P-loop_NTPase"/>
</dbReference>
<dbReference type="PROSITE" id="PS00675">
    <property type="entry name" value="SIGMA54_INTERACT_1"/>
    <property type="match status" value="1"/>
</dbReference>
<gene>
    <name evidence="5" type="ORF">RB653_006032</name>
</gene>
<dbReference type="InterPro" id="IPR049050">
    <property type="entry name" value="nSTAND3"/>
</dbReference>
<dbReference type="Pfam" id="PF01764">
    <property type="entry name" value="Lipase_3"/>
    <property type="match status" value="1"/>
</dbReference>
<feature type="repeat" description="TPR" evidence="1">
    <location>
        <begin position="978"/>
        <end position="1011"/>
    </location>
</feature>
<keyword evidence="2" id="KW-0472">Membrane</keyword>
<keyword evidence="1" id="KW-0802">TPR repeat</keyword>
<evidence type="ECO:0000313" key="6">
    <source>
        <dbReference type="Proteomes" id="UP001344447"/>
    </source>
</evidence>
<feature type="domain" description="Fungal lipase-type" evidence="3">
    <location>
        <begin position="211"/>
        <end position="267"/>
    </location>
</feature>
<feature type="domain" description="Novel STAND NTPase 3" evidence="4">
    <location>
        <begin position="523"/>
        <end position="581"/>
    </location>
</feature>
<evidence type="ECO:0000259" key="4">
    <source>
        <dbReference type="Pfam" id="PF20720"/>
    </source>
</evidence>
<comment type="caution">
    <text evidence="5">The sequence shown here is derived from an EMBL/GenBank/DDBJ whole genome shotgun (WGS) entry which is preliminary data.</text>
</comment>
<dbReference type="SMART" id="SM00028">
    <property type="entry name" value="TPR"/>
    <property type="match status" value="6"/>
</dbReference>
<feature type="repeat" description="TPR" evidence="1">
    <location>
        <begin position="1015"/>
        <end position="1048"/>
    </location>
</feature>
<organism evidence="5 6">
    <name type="scientific">Dictyostelium firmibasis</name>
    <dbReference type="NCBI Taxonomy" id="79012"/>
    <lineage>
        <taxon>Eukaryota</taxon>
        <taxon>Amoebozoa</taxon>
        <taxon>Evosea</taxon>
        <taxon>Eumycetozoa</taxon>
        <taxon>Dictyostelia</taxon>
        <taxon>Dictyosteliales</taxon>
        <taxon>Dictyosteliaceae</taxon>
        <taxon>Dictyostelium</taxon>
    </lineage>
</organism>
<sequence length="1395" mass="162889">MVDSSDTTPIYLTPIKLSESISSLSFQIVWPEGYVDLTKSVLSKEELERLLIHLKRNIKIGSILFNEEQDRFDYTFCKVIKRLRKNNQIFNYHPSDYMCGVIAGHIYCASSVFQNKKSVDFRDIPSINIPRATASQLESINEYLSKLEIIRFLNEDGFQFAIYENKEMHHLIMAFRGTVPTNLREAAYTMFEDVVGITLKDRNSFQQRMVFKVVKEAVEICKSKHYNLTIVGHSLGAWLSELAHYDCFYNHNFKHVKTVTFDSPGALDQFKVIDNYKEPVIPYNCMNIVSYLSEPNIVNSMNNHIFDNDTTYRIYPAGVEQIDTMKLDFIISAKFHVLGSILDTFDFETGKPREYKIVKKWPLIKISNLSIYFSYFEKNDNGALEKPNNPYEDEVHYDVEVVNPYGGILALDRFRIDEIIHQLSIKNYFYEFSDYFISTQLKELKSLFEIQDFSNQKSLCQITIKNQTITYEQLKQRVSRVVNLNPKEIIKVLTSNDQDYKPKEYKIRVNHTNNEGFFDPDNYLEKIEKILENNNIVILTGEEGSGKSTIALEYALKQFPISKNYNNPINNQPFKNHKLLYIHGNSKEMIYEDFANHLLKNYQNEQSGPKECGTTYDFQLSSNNLIDFYKVIMDSQDTCYMFIFDNVQDLSVVEPFLFYMPKLNTRAIVTCQVEKRKSFFIERTLSLTKQSTKEIVLNINLLTNEQANRYLKSRGIHSNCNFDSPISIHLLNILVNHFNKEETETETIDFSKTLSNLIREFIKINPDSNQLLSTLAFLDPESISYQVLAKIQQDTLAETIKPMENIKQYIKYWSDVSVINDFETAEKVNTYKYIQQLIRNEIITEADKEKVIHRIQTVFSNLDLKSSHHPKGWRIYFNHLRYLYDNFKDLCTIKMIENLGICYRLTSSYQESINFLNESLEMKKESSQLNCLDQEYKNDISESFFQIGFSFQKNEDFSNALSSFNLILKNSDKLEMISKTYNQIGLCNFKLGLKEESLEWYEKSLSIEKSKEGLSSVHLNLGDYYLSKNDIKNAKNEFLMALNLIESNSNEICPILVKSNFKLSLIEFLEFNFKVSIEKFEKTIQLYKELFKSSHHADIATSFEKIGLSYLKDANILIDPTVLLNSLKNLQESLNIRLKIHRTNLTHKDIGESYNNLGVCYKKRLEYKESFNCFLKSYNIQKSNCENLVPILESLSTSSYLLKDYQTSINYSNKLIKILEEENDKIANSNSIMKVAIAFKNIGENYRLLNLKQESISNFQKSLEILENHTELNQTKFNINNIKQLKNEITNNNDSLISIFQIIELIGSIYYNLNQLEDSKNKNYKIKLQNYFEILKSFQSLSPEKSKFLDNSNWFIEYKNSKSNSFFTIDKIIIISSILLILISYYNNQNSNNTK</sequence>
<dbReference type="PROSITE" id="PS50005">
    <property type="entry name" value="TPR"/>
    <property type="match status" value="3"/>
</dbReference>
<dbReference type="Pfam" id="PF20720">
    <property type="entry name" value="nSTAND3"/>
    <property type="match status" value="1"/>
</dbReference>
<evidence type="ECO:0000256" key="2">
    <source>
        <dbReference type="SAM" id="Phobius"/>
    </source>
</evidence>
<evidence type="ECO:0000313" key="5">
    <source>
        <dbReference type="EMBL" id="KAK5584421.1"/>
    </source>
</evidence>
<keyword evidence="2" id="KW-1133">Transmembrane helix</keyword>
<dbReference type="PANTHER" id="PTHR19959">
    <property type="entry name" value="KINESIN LIGHT CHAIN"/>
    <property type="match status" value="1"/>
</dbReference>
<dbReference type="Pfam" id="PF13181">
    <property type="entry name" value="TPR_8"/>
    <property type="match status" value="1"/>
</dbReference>
<feature type="transmembrane region" description="Helical" evidence="2">
    <location>
        <begin position="1366"/>
        <end position="1386"/>
    </location>
</feature>
<protein>
    <recommendedName>
        <fullName evidence="7">Fungal lipase-like domain-containing protein</fullName>
    </recommendedName>
</protein>
<dbReference type="InterPro" id="IPR029058">
    <property type="entry name" value="AB_hydrolase_fold"/>
</dbReference>
<evidence type="ECO:0000259" key="3">
    <source>
        <dbReference type="Pfam" id="PF01764"/>
    </source>
</evidence>
<keyword evidence="2" id="KW-0812">Transmembrane</keyword>
<proteinExistence type="predicted"/>
<dbReference type="GO" id="GO:0006629">
    <property type="term" value="P:lipid metabolic process"/>
    <property type="evidence" value="ECO:0007669"/>
    <property type="project" value="InterPro"/>
</dbReference>
<dbReference type="SUPFAM" id="SSF48452">
    <property type="entry name" value="TPR-like"/>
    <property type="match status" value="2"/>
</dbReference>
<dbReference type="SUPFAM" id="SSF53474">
    <property type="entry name" value="alpha/beta-Hydrolases"/>
    <property type="match status" value="1"/>
</dbReference>
<name>A0AAN7YZV0_9MYCE</name>
<reference evidence="5 6" key="1">
    <citation type="submission" date="2023-11" db="EMBL/GenBank/DDBJ databases">
        <title>Dfirmibasis_genome.</title>
        <authorList>
            <person name="Edelbroek B."/>
            <person name="Kjellin J."/>
            <person name="Jerlstrom-Hultqvist J."/>
            <person name="Soderbom F."/>
        </authorList>
    </citation>
    <scope>NUCLEOTIDE SEQUENCE [LARGE SCALE GENOMIC DNA]</scope>
    <source>
        <strain evidence="5 6">TNS-C-14</strain>
    </source>
</reference>
<dbReference type="InterPro" id="IPR011990">
    <property type="entry name" value="TPR-like_helical_dom_sf"/>
</dbReference>
<feature type="repeat" description="TPR" evidence="1">
    <location>
        <begin position="1151"/>
        <end position="1184"/>
    </location>
</feature>
<dbReference type="InterPro" id="IPR019734">
    <property type="entry name" value="TPR_rpt"/>
</dbReference>
<dbReference type="PANTHER" id="PTHR19959:SF119">
    <property type="entry name" value="FUNGAL LIPASE-LIKE DOMAIN-CONTAINING PROTEIN"/>
    <property type="match status" value="1"/>
</dbReference>
<keyword evidence="6" id="KW-1185">Reference proteome</keyword>
<dbReference type="EMBL" id="JAVFKY010000001">
    <property type="protein sequence ID" value="KAK5584421.1"/>
    <property type="molecule type" value="Genomic_DNA"/>
</dbReference>
<evidence type="ECO:0000256" key="1">
    <source>
        <dbReference type="PROSITE-ProRule" id="PRU00339"/>
    </source>
</evidence>
<dbReference type="Gene3D" id="1.25.40.10">
    <property type="entry name" value="Tetratricopeptide repeat domain"/>
    <property type="match status" value="2"/>
</dbReference>
<dbReference type="Gene3D" id="3.40.50.300">
    <property type="entry name" value="P-loop containing nucleotide triphosphate hydrolases"/>
    <property type="match status" value="1"/>
</dbReference>